<dbReference type="AlphaFoldDB" id="A0A317ZPE2"/>
<name>A0A317ZPE2_9BACT</name>
<organism evidence="1 2">
    <name type="scientific">Coraliomargarita sinensis</name>
    <dbReference type="NCBI Taxonomy" id="2174842"/>
    <lineage>
        <taxon>Bacteria</taxon>
        <taxon>Pseudomonadati</taxon>
        <taxon>Verrucomicrobiota</taxon>
        <taxon>Opitutia</taxon>
        <taxon>Puniceicoccales</taxon>
        <taxon>Coraliomargaritaceae</taxon>
        <taxon>Coraliomargarita</taxon>
    </lineage>
</organism>
<dbReference type="InParanoid" id="A0A317ZPE2"/>
<gene>
    <name evidence="1" type="ORF">DDZ13_02340</name>
</gene>
<keyword evidence="2" id="KW-1185">Reference proteome</keyword>
<accession>A0A317ZPE2</accession>
<proteinExistence type="predicted"/>
<evidence type="ECO:0000313" key="2">
    <source>
        <dbReference type="Proteomes" id="UP000247099"/>
    </source>
</evidence>
<sequence>MKVPKEIENLYEGALKGLIEPLKREVDQLKLEKQHSDPGLEARVINLELIVESMKSLKQEVESVISILSESNSPPSKKDFFLVVDHRTKKHWQIPSGSCDFCEYDHEKCLLVFTTETALIEVKLTFDNPSFEKVSREYQERWFAIIEAIKSSRPTELGNLFKTKGLQAEVNKTTFSDLLS</sequence>
<reference evidence="1 2" key="1">
    <citation type="submission" date="2018-05" db="EMBL/GenBank/DDBJ databases">
        <title>Coraliomargarita sinensis sp. nov., isolated from a marine solar saltern.</title>
        <authorList>
            <person name="Zhou L.Y."/>
        </authorList>
    </citation>
    <scope>NUCLEOTIDE SEQUENCE [LARGE SCALE GENOMIC DNA]</scope>
    <source>
        <strain evidence="1 2">WN38</strain>
    </source>
</reference>
<evidence type="ECO:0000313" key="1">
    <source>
        <dbReference type="EMBL" id="PXA05729.1"/>
    </source>
</evidence>
<dbReference type="RefSeq" id="WP_110129805.1">
    <property type="nucleotide sequence ID" value="NZ_QHJQ01000001.1"/>
</dbReference>
<comment type="caution">
    <text evidence="1">The sequence shown here is derived from an EMBL/GenBank/DDBJ whole genome shotgun (WGS) entry which is preliminary data.</text>
</comment>
<protein>
    <submittedName>
        <fullName evidence="1">Uncharacterized protein</fullName>
    </submittedName>
</protein>
<dbReference type="EMBL" id="QHJQ01000001">
    <property type="protein sequence ID" value="PXA05729.1"/>
    <property type="molecule type" value="Genomic_DNA"/>
</dbReference>
<dbReference type="Proteomes" id="UP000247099">
    <property type="component" value="Unassembled WGS sequence"/>
</dbReference>